<accession>A0A6J3DSQ7</accession>
<dbReference type="PANTHER" id="PTHR14796">
    <property type="entry name" value="NEURENSIN 1-RELATED"/>
    <property type="match status" value="1"/>
</dbReference>
<dbReference type="RefSeq" id="XP_032054456.1">
    <property type="nucleotide sequence ID" value="XM_032198565.1"/>
</dbReference>
<dbReference type="GO" id="GO:0030133">
    <property type="term" value="C:transport vesicle"/>
    <property type="evidence" value="ECO:0007669"/>
    <property type="project" value="InterPro"/>
</dbReference>
<sequence length="219" mass="22725">MGGVQDEGPGSAPRVPWLWGCPPLAPFVPPPGPMPACSCGRGPGMAQGRWYGVRSYLHLFYEDCTRASPDGVGAEPSSARPPGTWPSVIWKVSLSTGTLLLLVGAAALGTGWLVPPKLEGIGEEDFGIGEEDFVVLDPRATRYNRALGACRLLGLALCAAAAVLSALGLLCCVLSPAGGVPPCPQDEEQQLSPILRHASPPAVPFGASCVHGVQPRREA</sequence>
<dbReference type="AlphaFoldDB" id="A0A6J3DSQ7"/>
<protein>
    <submittedName>
        <fullName evidence="3">Neurensin-2</fullName>
    </submittedName>
</protein>
<feature type="transmembrane region" description="Helical" evidence="1">
    <location>
        <begin position="152"/>
        <end position="177"/>
    </location>
</feature>
<reference evidence="3" key="1">
    <citation type="submission" date="2025-08" db="UniProtKB">
        <authorList>
            <consortium name="RefSeq"/>
        </authorList>
    </citation>
    <scope>IDENTIFICATION</scope>
    <source>
        <tissue evidence="3">Lung</tissue>
    </source>
</reference>
<organism evidence="2 3">
    <name type="scientific">Aythya fuligula</name>
    <name type="common">Tufted duck</name>
    <name type="synonym">Anas fuligula</name>
    <dbReference type="NCBI Taxonomy" id="219594"/>
    <lineage>
        <taxon>Eukaryota</taxon>
        <taxon>Metazoa</taxon>
        <taxon>Chordata</taxon>
        <taxon>Craniata</taxon>
        <taxon>Vertebrata</taxon>
        <taxon>Euteleostomi</taxon>
        <taxon>Archelosauria</taxon>
        <taxon>Archosauria</taxon>
        <taxon>Dinosauria</taxon>
        <taxon>Saurischia</taxon>
        <taxon>Theropoda</taxon>
        <taxon>Coelurosauria</taxon>
        <taxon>Aves</taxon>
        <taxon>Neognathae</taxon>
        <taxon>Galloanserae</taxon>
        <taxon>Anseriformes</taxon>
        <taxon>Anatidae</taxon>
        <taxon>Aythyinae</taxon>
        <taxon>Aythya</taxon>
    </lineage>
</organism>
<dbReference type="GO" id="GO:0043005">
    <property type="term" value="C:neuron projection"/>
    <property type="evidence" value="ECO:0007669"/>
    <property type="project" value="TreeGrafter"/>
</dbReference>
<dbReference type="GO" id="GO:0043025">
    <property type="term" value="C:neuronal cell body"/>
    <property type="evidence" value="ECO:0007669"/>
    <property type="project" value="TreeGrafter"/>
</dbReference>
<keyword evidence="1" id="KW-0812">Transmembrane</keyword>
<dbReference type="GO" id="GO:0007399">
    <property type="term" value="P:nervous system development"/>
    <property type="evidence" value="ECO:0007669"/>
    <property type="project" value="TreeGrafter"/>
</dbReference>
<dbReference type="KEGG" id="aful:116495847"/>
<dbReference type="PANTHER" id="PTHR14796:SF5">
    <property type="entry name" value="NEURENSIN-2"/>
    <property type="match status" value="1"/>
</dbReference>
<proteinExistence type="predicted"/>
<gene>
    <name evidence="3" type="primary">NRSN2</name>
</gene>
<keyword evidence="2" id="KW-1185">Reference proteome</keyword>
<dbReference type="InterPro" id="IPR024883">
    <property type="entry name" value="Neurensin"/>
</dbReference>
<evidence type="ECO:0000256" key="1">
    <source>
        <dbReference type="SAM" id="Phobius"/>
    </source>
</evidence>
<dbReference type="GeneID" id="116495847"/>
<evidence type="ECO:0000313" key="2">
    <source>
        <dbReference type="Proteomes" id="UP000504639"/>
    </source>
</evidence>
<keyword evidence="1" id="KW-0472">Membrane</keyword>
<dbReference type="Pfam" id="PF14927">
    <property type="entry name" value="Neurensin"/>
    <property type="match status" value="1"/>
</dbReference>
<dbReference type="InParanoid" id="A0A6J3DSQ7"/>
<dbReference type="Proteomes" id="UP000504639">
    <property type="component" value="Chromosome 16"/>
</dbReference>
<evidence type="ECO:0000313" key="3">
    <source>
        <dbReference type="RefSeq" id="XP_032054456.1"/>
    </source>
</evidence>
<name>A0A6J3DSQ7_AYTFU</name>
<dbReference type="CTD" id="80023"/>
<keyword evidence="1" id="KW-1133">Transmembrane helix</keyword>
<feature type="transmembrane region" description="Helical" evidence="1">
    <location>
        <begin position="88"/>
        <end position="114"/>
    </location>
</feature>